<sequence>MNDKQQYYNDFYSELEKAMEPSGGKLQEMDMPNNNGFRKGIIIKFDNISLAPIVYPDFYYQDWKGGKPVSSIVFGIRFELMKTSPGLTHFNIGSMDRNTAVTHLYAGIVSYESNKEWLEEIPHERVGDLAVFAKWRFDNAGQDLVASAKVTEPLLAHLQLTKEEALKIAKANTGRKAKLESVGGIIAKMLSDRGIDKEVAEAISMRGQAEPFQVLTTDNGIDGAAVIACPEVLKEVQKQMMEEYYILPCSINEVLILPKSQTEDVEGLKEMVSSINKEEIEPKERLSDNIYEFDGHSLKLAGAELTQEYSVSKSKPHHRSR</sequence>
<gene>
    <name evidence="1" type="primary">MarR_2</name>
    <name evidence="1" type="ORF">NCTC11224_01630</name>
</gene>
<protein>
    <submittedName>
        <fullName evidence="1">Transcriptional regulator</fullName>
    </submittedName>
</protein>
<dbReference type="InterPro" id="IPR043743">
    <property type="entry name" value="DUF5688"/>
</dbReference>
<accession>A0A2X2UB79</accession>
<evidence type="ECO:0000313" key="1">
    <source>
        <dbReference type="EMBL" id="SQB10313.1"/>
    </source>
</evidence>
<organism evidence="1 2">
    <name type="scientific">Enterocloster clostridioformis</name>
    <dbReference type="NCBI Taxonomy" id="1531"/>
    <lineage>
        <taxon>Bacteria</taxon>
        <taxon>Bacillati</taxon>
        <taxon>Bacillota</taxon>
        <taxon>Clostridia</taxon>
        <taxon>Lachnospirales</taxon>
        <taxon>Lachnospiraceae</taxon>
        <taxon>Enterocloster</taxon>
    </lineage>
</organism>
<reference evidence="1 2" key="1">
    <citation type="submission" date="2018-06" db="EMBL/GenBank/DDBJ databases">
        <authorList>
            <consortium name="Pathogen Informatics"/>
            <person name="Doyle S."/>
        </authorList>
    </citation>
    <scope>NUCLEOTIDE SEQUENCE [LARGE SCALE GENOMIC DNA]</scope>
    <source>
        <strain evidence="1 2">NCTC11224</strain>
    </source>
</reference>
<dbReference type="EMBL" id="UAVW01000003">
    <property type="protein sequence ID" value="SQB10313.1"/>
    <property type="molecule type" value="Genomic_DNA"/>
</dbReference>
<evidence type="ECO:0000313" key="2">
    <source>
        <dbReference type="Proteomes" id="UP000251853"/>
    </source>
</evidence>
<dbReference type="AlphaFoldDB" id="A0A2X2UB79"/>
<dbReference type="Pfam" id="PF18941">
    <property type="entry name" value="DUF5688"/>
    <property type="match status" value="1"/>
</dbReference>
<dbReference type="RefSeq" id="WP_112481699.1">
    <property type="nucleotide sequence ID" value="NZ_JAIWZC010000001.1"/>
</dbReference>
<name>A0A2X2UB79_9FIRM</name>
<keyword evidence="2" id="KW-1185">Reference proteome</keyword>
<dbReference type="Proteomes" id="UP000251853">
    <property type="component" value="Unassembled WGS sequence"/>
</dbReference>
<proteinExistence type="predicted"/>